<comment type="subcellular location">
    <subcellularLocation>
        <location evidence="1">Membrane</location>
        <topology evidence="1">Multi-pass membrane protein</topology>
    </subcellularLocation>
</comment>
<dbReference type="GO" id="GO:0000139">
    <property type="term" value="C:Golgi membrane"/>
    <property type="evidence" value="ECO:0007669"/>
    <property type="project" value="TreeGrafter"/>
</dbReference>
<evidence type="ECO:0000256" key="1">
    <source>
        <dbReference type="ARBA" id="ARBA00004141"/>
    </source>
</evidence>
<feature type="domain" description="Sphingomyelin synthase-like" evidence="12">
    <location>
        <begin position="372"/>
        <end position="417"/>
    </location>
</feature>
<evidence type="ECO:0000259" key="12">
    <source>
        <dbReference type="Pfam" id="PF14360"/>
    </source>
</evidence>
<keyword evidence="6 11" id="KW-1133">Transmembrane helix</keyword>
<comment type="similarity">
    <text evidence="2">Belongs to the sphingomyelin synthase family.</text>
</comment>
<evidence type="ECO:0000256" key="6">
    <source>
        <dbReference type="ARBA" id="ARBA00022989"/>
    </source>
</evidence>
<dbReference type="InterPro" id="IPR025749">
    <property type="entry name" value="Sphingomyelin_synth-like_dom"/>
</dbReference>
<dbReference type="GeneTree" id="ENSGT00940000157370"/>
<keyword evidence="3" id="KW-0808">Transferase</keyword>
<reference evidence="13" key="1">
    <citation type="submission" date="2025-08" db="UniProtKB">
        <authorList>
            <consortium name="Ensembl"/>
        </authorList>
    </citation>
    <scope>IDENTIFICATION</scope>
</reference>
<keyword evidence="7" id="KW-0443">Lipid metabolism</keyword>
<organism evidence="13 14">
    <name type="scientific">Paramormyrops kingsleyae</name>
    <dbReference type="NCBI Taxonomy" id="1676925"/>
    <lineage>
        <taxon>Eukaryota</taxon>
        <taxon>Metazoa</taxon>
        <taxon>Chordata</taxon>
        <taxon>Craniata</taxon>
        <taxon>Vertebrata</taxon>
        <taxon>Euteleostomi</taxon>
        <taxon>Actinopterygii</taxon>
        <taxon>Neopterygii</taxon>
        <taxon>Teleostei</taxon>
        <taxon>Osteoglossocephala</taxon>
        <taxon>Osteoglossomorpha</taxon>
        <taxon>Osteoglossiformes</taxon>
        <taxon>Mormyridae</taxon>
        <taxon>Paramormyrops</taxon>
    </lineage>
</organism>
<dbReference type="InterPro" id="IPR045221">
    <property type="entry name" value="Sphingomyelin_synth-like"/>
</dbReference>
<dbReference type="GO" id="GO:0047493">
    <property type="term" value="F:ceramide cholinephosphotransferase activity"/>
    <property type="evidence" value="ECO:0007669"/>
    <property type="project" value="TreeGrafter"/>
</dbReference>
<dbReference type="Proteomes" id="UP000261540">
    <property type="component" value="Unplaced"/>
</dbReference>
<proteinExistence type="inferred from homology"/>
<evidence type="ECO:0000256" key="8">
    <source>
        <dbReference type="ARBA" id="ARBA00023136"/>
    </source>
</evidence>
<evidence type="ECO:0000256" key="2">
    <source>
        <dbReference type="ARBA" id="ARBA00005441"/>
    </source>
</evidence>
<evidence type="ECO:0000256" key="5">
    <source>
        <dbReference type="ARBA" id="ARBA00022919"/>
    </source>
</evidence>
<evidence type="ECO:0000313" key="13">
    <source>
        <dbReference type="Ensembl" id="ENSPKIP00000032763.1"/>
    </source>
</evidence>
<dbReference type="GO" id="GO:0005789">
    <property type="term" value="C:endoplasmic reticulum membrane"/>
    <property type="evidence" value="ECO:0007669"/>
    <property type="project" value="TreeGrafter"/>
</dbReference>
<feature type="transmembrane region" description="Helical" evidence="11">
    <location>
        <begin position="250"/>
        <end position="268"/>
    </location>
</feature>
<feature type="transmembrane region" description="Helical" evidence="11">
    <location>
        <begin position="171"/>
        <end position="190"/>
    </location>
</feature>
<dbReference type="Pfam" id="PF14360">
    <property type="entry name" value="PAP2_C"/>
    <property type="match status" value="1"/>
</dbReference>
<dbReference type="GO" id="GO:0006686">
    <property type="term" value="P:sphingomyelin biosynthetic process"/>
    <property type="evidence" value="ECO:0007669"/>
    <property type="project" value="TreeGrafter"/>
</dbReference>
<reference evidence="13" key="2">
    <citation type="submission" date="2025-09" db="UniProtKB">
        <authorList>
            <consortium name="Ensembl"/>
        </authorList>
    </citation>
    <scope>IDENTIFICATION</scope>
</reference>
<evidence type="ECO:0000256" key="4">
    <source>
        <dbReference type="ARBA" id="ARBA00022692"/>
    </source>
</evidence>
<keyword evidence="8 11" id="KW-0472">Membrane</keyword>
<dbReference type="Ensembl" id="ENSPKIT00000013636.1">
    <property type="protein sequence ID" value="ENSPKIP00000032763.1"/>
    <property type="gene ID" value="ENSPKIG00000012734.1"/>
</dbReference>
<name>A0A3B3SQZ3_9TELE</name>
<dbReference type="GO" id="GO:0033188">
    <property type="term" value="F:sphingomyelin synthase activity"/>
    <property type="evidence" value="ECO:0007669"/>
    <property type="project" value="TreeGrafter"/>
</dbReference>
<keyword evidence="4 11" id="KW-0812">Transmembrane</keyword>
<evidence type="ECO:0000256" key="3">
    <source>
        <dbReference type="ARBA" id="ARBA00022679"/>
    </source>
</evidence>
<evidence type="ECO:0000256" key="9">
    <source>
        <dbReference type="ARBA" id="ARBA00049904"/>
    </source>
</evidence>
<evidence type="ECO:0000256" key="7">
    <source>
        <dbReference type="ARBA" id="ARBA00023098"/>
    </source>
</evidence>
<keyword evidence="5" id="KW-0746">Sphingolipid metabolism</keyword>
<evidence type="ECO:0000313" key="14">
    <source>
        <dbReference type="Proteomes" id="UP000261540"/>
    </source>
</evidence>
<feature type="transmembrane region" description="Helical" evidence="11">
    <location>
        <begin position="217"/>
        <end position="238"/>
    </location>
</feature>
<dbReference type="STRING" id="1676925.ENSPKIP00000032763"/>
<sequence>MVSPPLGMGGGSELRGGAASRRECSFSRGFTAISATFGSTKAPKNLLAISGRLQSRCCSGQTPRPPRHPKGLALRSSPMARSQLPVTTAPPNGHVDIHTEDGISPLPNGVPRGIPPTDGADGTPERAPRICLCHGLCQGLCRAIRKHRDYVTISLSDPQSEQLPSEWWKTAVAFIYALFNLLLTTVMITVVHERVPAKEICAPLPDKFFDYFDRVSWAFSVTEINGMVLVSLWFGHWLLLRYKAIVGRRFFFLMGTLYLYRCITMYITTLPVPGMFMSCAPKLYSDSQAKVHRILQLISGAGLSITGSHMMCGDFLYSGHTVILTLTYLFIKECRYTLLPQGGTLPHVLCVCWQREGDCSSVSADSPRSLCWVWYRRLCLLLSVSGILGILLGHEHYSVDVVVAYFVTSRLFWWYHAMAEDQVSFKHAARANQPAAIRGPASSFSRFEFVCRLPQCRGVSGERRYFHCH</sequence>
<evidence type="ECO:0000256" key="11">
    <source>
        <dbReference type="SAM" id="Phobius"/>
    </source>
</evidence>
<keyword evidence="14" id="KW-1185">Reference proteome</keyword>
<evidence type="ECO:0000256" key="10">
    <source>
        <dbReference type="SAM" id="MobiDB-lite"/>
    </source>
</evidence>
<feature type="region of interest" description="Disordered" evidence="10">
    <location>
        <begin position="57"/>
        <end position="92"/>
    </location>
</feature>
<dbReference type="GO" id="GO:0046513">
    <property type="term" value="P:ceramide biosynthetic process"/>
    <property type="evidence" value="ECO:0007669"/>
    <property type="project" value="TreeGrafter"/>
</dbReference>
<dbReference type="GO" id="GO:0005886">
    <property type="term" value="C:plasma membrane"/>
    <property type="evidence" value="ECO:0007669"/>
    <property type="project" value="TreeGrafter"/>
</dbReference>
<dbReference type="AlphaFoldDB" id="A0A3B3SQZ3"/>
<accession>A0A3B3SQZ3</accession>
<protein>
    <submittedName>
        <fullName evidence="13">Sphingomyelin synthase 2b</fullName>
    </submittedName>
</protein>
<dbReference type="PANTHER" id="PTHR21290:SF24">
    <property type="entry name" value="PHOSPHATIDYLCHOLINE:CERAMIDE CHOLINEPHOSPHOTRANSFERASE 2"/>
    <property type="match status" value="1"/>
</dbReference>
<comment type="catalytic activity">
    <reaction evidence="9">
        <text>an N-acylsphing-4-enine + a 1,2-diacyl-sn-glycero-3-phosphoethanolamine = an N-acylsphing-4-enine 1-phosphoethanolamine + a 1,2-diacyl-sn-glycerol</text>
        <dbReference type="Rhea" id="RHEA:36079"/>
        <dbReference type="ChEBI" id="CHEBI:17815"/>
        <dbReference type="ChEBI" id="CHEBI:52639"/>
        <dbReference type="ChEBI" id="CHEBI:64612"/>
        <dbReference type="ChEBI" id="CHEBI:73203"/>
    </reaction>
    <physiologicalReaction direction="left-to-right" evidence="9">
        <dbReference type="Rhea" id="RHEA:36080"/>
    </physiologicalReaction>
</comment>
<dbReference type="PANTHER" id="PTHR21290">
    <property type="entry name" value="SPHINGOMYELIN SYNTHETASE"/>
    <property type="match status" value="1"/>
</dbReference>